<sequence>MEWTRVHVDGSIQVRDQIMRSHVFACGTVDVTAGPGRIRGGVVSAIHGVEAIEVGSPAGVRTVVMVGANPALSIENCLLLMRVTGTRRLPVVEGEKLVGMISNFDVFNRLLGELG</sequence>
<gene>
    <name evidence="3" type="ORF">ENN98_04155</name>
</gene>
<organism evidence="3">
    <name type="scientific">Desulfurivibrio alkaliphilus</name>
    <dbReference type="NCBI Taxonomy" id="427923"/>
    <lineage>
        <taxon>Bacteria</taxon>
        <taxon>Pseudomonadati</taxon>
        <taxon>Thermodesulfobacteriota</taxon>
        <taxon>Desulfobulbia</taxon>
        <taxon>Desulfobulbales</taxon>
        <taxon>Desulfobulbaceae</taxon>
        <taxon>Desulfurivibrio</taxon>
    </lineage>
</organism>
<comment type="caution">
    <text evidence="3">The sequence shown here is derived from an EMBL/GenBank/DDBJ whole genome shotgun (WGS) entry which is preliminary data.</text>
</comment>
<accession>A0A7C2XA15</accession>
<dbReference type="SUPFAM" id="SSF54631">
    <property type="entry name" value="CBS-domain pair"/>
    <property type="match status" value="1"/>
</dbReference>
<dbReference type="InterPro" id="IPR046865">
    <property type="entry name" value="FapA_b_solenoid"/>
</dbReference>
<dbReference type="InterPro" id="IPR000644">
    <property type="entry name" value="CBS_dom"/>
</dbReference>
<proteinExistence type="predicted"/>
<feature type="domain" description="CBS" evidence="2">
    <location>
        <begin position="59"/>
        <end position="115"/>
    </location>
</feature>
<keyword evidence="1" id="KW-0129">CBS domain</keyword>
<dbReference type="Gene3D" id="3.10.580.10">
    <property type="entry name" value="CBS-domain"/>
    <property type="match status" value="1"/>
</dbReference>
<name>A0A7C2XA15_9BACT</name>
<dbReference type="AlphaFoldDB" id="A0A7C2XA15"/>
<evidence type="ECO:0000259" key="2">
    <source>
        <dbReference type="PROSITE" id="PS51371"/>
    </source>
</evidence>
<dbReference type="Proteomes" id="UP000885986">
    <property type="component" value="Unassembled WGS sequence"/>
</dbReference>
<reference evidence="3" key="1">
    <citation type="journal article" date="2020" name="mSystems">
        <title>Genome- and Community-Level Interaction Insights into Carbon Utilization and Element Cycling Functions of Hydrothermarchaeota in Hydrothermal Sediment.</title>
        <authorList>
            <person name="Zhou Z."/>
            <person name="Liu Y."/>
            <person name="Xu W."/>
            <person name="Pan J."/>
            <person name="Luo Z.H."/>
            <person name="Li M."/>
        </authorList>
    </citation>
    <scope>NUCLEOTIDE SEQUENCE [LARGE SCALE GENOMIC DNA]</scope>
    <source>
        <strain evidence="3">SpSt-1224</strain>
    </source>
</reference>
<dbReference type="Pfam" id="PF03961">
    <property type="entry name" value="FapA"/>
    <property type="match status" value="1"/>
</dbReference>
<dbReference type="EMBL" id="DSDS01000097">
    <property type="protein sequence ID" value="HET97877.1"/>
    <property type="molecule type" value="Genomic_DNA"/>
</dbReference>
<dbReference type="InterPro" id="IPR046342">
    <property type="entry name" value="CBS_dom_sf"/>
</dbReference>
<protein>
    <submittedName>
        <fullName evidence="3">DUF342 domain-containing protein</fullName>
    </submittedName>
</protein>
<evidence type="ECO:0000313" key="3">
    <source>
        <dbReference type="EMBL" id="HET97877.1"/>
    </source>
</evidence>
<dbReference type="PROSITE" id="PS51371">
    <property type="entry name" value="CBS"/>
    <property type="match status" value="1"/>
</dbReference>
<evidence type="ECO:0000256" key="1">
    <source>
        <dbReference type="PROSITE-ProRule" id="PRU00703"/>
    </source>
</evidence>